<dbReference type="Pfam" id="PF24626">
    <property type="entry name" value="SH3_Tf2-1"/>
    <property type="match status" value="1"/>
</dbReference>
<dbReference type="InterPro" id="IPR023780">
    <property type="entry name" value="Chromo_domain"/>
</dbReference>
<dbReference type="Gene3D" id="3.10.10.10">
    <property type="entry name" value="HIV Type 1 Reverse Transcriptase, subunit A, domain 1"/>
    <property type="match status" value="1"/>
</dbReference>
<dbReference type="Gene3D" id="3.30.70.270">
    <property type="match status" value="1"/>
</dbReference>
<dbReference type="PROSITE" id="PS50013">
    <property type="entry name" value="CHROMO_2"/>
    <property type="match status" value="1"/>
</dbReference>
<dbReference type="InterPro" id="IPR056924">
    <property type="entry name" value="SH3_Tf2-1"/>
</dbReference>
<dbReference type="InterPro" id="IPR000477">
    <property type="entry name" value="RT_dom"/>
</dbReference>
<comment type="caution">
    <text evidence="3">The sequence shown here is derived from an EMBL/GenBank/DDBJ whole genome shotgun (WGS) entry which is preliminary data.</text>
</comment>
<evidence type="ECO:0000259" key="2">
    <source>
        <dbReference type="PROSITE" id="PS50013"/>
    </source>
</evidence>
<dbReference type="SUPFAM" id="SSF56672">
    <property type="entry name" value="DNA/RNA polymerases"/>
    <property type="match status" value="1"/>
</dbReference>
<dbReference type="Proteomes" id="UP001151760">
    <property type="component" value="Unassembled WGS sequence"/>
</dbReference>
<keyword evidence="4" id="KW-1185">Reference proteome</keyword>
<dbReference type="InterPro" id="IPR041577">
    <property type="entry name" value="RT_RNaseH_2"/>
</dbReference>
<dbReference type="Gene3D" id="2.40.50.40">
    <property type="match status" value="1"/>
</dbReference>
<dbReference type="InterPro" id="IPR053134">
    <property type="entry name" value="RNA-dir_DNA_polymerase"/>
</dbReference>
<dbReference type="CDD" id="cd00024">
    <property type="entry name" value="CD_CSD"/>
    <property type="match status" value="1"/>
</dbReference>
<dbReference type="SUPFAM" id="SSF54160">
    <property type="entry name" value="Chromo domain-like"/>
    <property type="match status" value="1"/>
</dbReference>
<dbReference type="Pfam" id="PF00078">
    <property type="entry name" value="RVT_1"/>
    <property type="match status" value="1"/>
</dbReference>
<organism evidence="3 4">
    <name type="scientific">Tanacetum coccineum</name>
    <dbReference type="NCBI Taxonomy" id="301880"/>
    <lineage>
        <taxon>Eukaryota</taxon>
        <taxon>Viridiplantae</taxon>
        <taxon>Streptophyta</taxon>
        <taxon>Embryophyta</taxon>
        <taxon>Tracheophyta</taxon>
        <taxon>Spermatophyta</taxon>
        <taxon>Magnoliopsida</taxon>
        <taxon>eudicotyledons</taxon>
        <taxon>Gunneridae</taxon>
        <taxon>Pentapetalae</taxon>
        <taxon>asterids</taxon>
        <taxon>campanulids</taxon>
        <taxon>Asterales</taxon>
        <taxon>Asteraceae</taxon>
        <taxon>Asteroideae</taxon>
        <taxon>Anthemideae</taxon>
        <taxon>Anthemidinae</taxon>
        <taxon>Tanacetum</taxon>
    </lineage>
</organism>
<feature type="compositionally biased region" description="Polar residues" evidence="1">
    <location>
        <begin position="56"/>
        <end position="65"/>
    </location>
</feature>
<reference evidence="3" key="1">
    <citation type="journal article" date="2022" name="Int. J. Mol. Sci.">
        <title>Draft Genome of Tanacetum Coccineum: Genomic Comparison of Closely Related Tanacetum-Family Plants.</title>
        <authorList>
            <person name="Yamashiro T."/>
            <person name="Shiraishi A."/>
            <person name="Nakayama K."/>
            <person name="Satake H."/>
        </authorList>
    </citation>
    <scope>NUCLEOTIDE SEQUENCE</scope>
</reference>
<dbReference type="InterPro" id="IPR043502">
    <property type="entry name" value="DNA/RNA_pol_sf"/>
</dbReference>
<sequence>MVNTRTIDTGVLTGSNNVVTQLTSMMNLITRLTESVTALENIVSTGEGLSQRRKNPNGQTCQNGGHNDGSYGRLTKVEFPKFDGEDVQGWLYRVNKFFEMDQIIDDEQRIRLVSMHVFGKALNWHKQFMRRFGEVGNENRNVTTMTNRPFKKLTQQELEEKRAKHLCFYCDKKDSPGYKCSEHMYSLEVVACDKEVEEEDCELTKQGVNLVMDFVIKGKRCVLRGTPQSSLQWMQGKQAISSLSQIGAEISSMALCVCPATLMQMTGYTIKDKFPIPVIKELLDELYGAKVFSKLDLRFGHHQIRINKDDIHKTAFRTREGRYEFLVMPFGLTNALSTFQSLMNTIFKPYLRKFVLVFFDDILVYSRSKEEHWDHLRTILQTMHQHTLFAKEMKQLRGFLVLTGYYRKFIKNYALISKPLTNFLKNDAFVWSAEAQEAFLSLKQAMIQTSVLALPDFQKNFMVETGASELVLMQFFNKKGTPLLTSVKWLLKLLGFDYEISYNKGTKNVVADALSRINSGIEVNALALSTVTSDLLQKVKASYSQDATLQESVVEKVDRSMHARENVIGMLKFHIKRAQDRMKKYADLKRSKREFEGPFMIVAKIGAVDYKLELPSRSQVHPVFHVSQLKLCRGNSFKMGLLPHCGKGGLFAVEPESILDRRIGKLNNKAAVYVLVKWVNHNEEGATWELAEDLLKRFPNFSIDP</sequence>
<dbReference type="GO" id="GO:0003964">
    <property type="term" value="F:RNA-directed DNA polymerase activity"/>
    <property type="evidence" value="ECO:0007669"/>
    <property type="project" value="UniProtKB-KW"/>
</dbReference>
<feature type="region of interest" description="Disordered" evidence="1">
    <location>
        <begin position="46"/>
        <end position="70"/>
    </location>
</feature>
<dbReference type="InterPro" id="IPR000953">
    <property type="entry name" value="Chromo/chromo_shadow_dom"/>
</dbReference>
<dbReference type="CDD" id="cd01647">
    <property type="entry name" value="RT_LTR"/>
    <property type="match status" value="1"/>
</dbReference>
<dbReference type="EMBL" id="BQNB010010423">
    <property type="protein sequence ID" value="GJS77098.1"/>
    <property type="molecule type" value="Genomic_DNA"/>
</dbReference>
<proteinExistence type="predicted"/>
<keyword evidence="3" id="KW-0695">RNA-directed DNA polymerase</keyword>
<evidence type="ECO:0000313" key="4">
    <source>
        <dbReference type="Proteomes" id="UP001151760"/>
    </source>
</evidence>
<feature type="domain" description="Chromo" evidence="2">
    <location>
        <begin position="653"/>
        <end position="705"/>
    </location>
</feature>
<accession>A0ABQ4YH49</accession>
<dbReference type="PANTHER" id="PTHR24559">
    <property type="entry name" value="TRANSPOSON TY3-I GAG-POL POLYPROTEIN"/>
    <property type="match status" value="1"/>
</dbReference>
<dbReference type="InterPro" id="IPR043128">
    <property type="entry name" value="Rev_trsase/Diguanyl_cyclase"/>
</dbReference>
<evidence type="ECO:0000256" key="1">
    <source>
        <dbReference type="SAM" id="MobiDB-lite"/>
    </source>
</evidence>
<dbReference type="PANTHER" id="PTHR24559:SF450">
    <property type="entry name" value="RNA-DIRECTED DNA POLYMERASE HOMOLOG"/>
    <property type="match status" value="1"/>
</dbReference>
<dbReference type="InterPro" id="IPR016197">
    <property type="entry name" value="Chromo-like_dom_sf"/>
</dbReference>
<keyword evidence="3" id="KW-0548">Nucleotidyltransferase</keyword>
<gene>
    <name evidence="3" type="ORF">Tco_0726979</name>
</gene>
<evidence type="ECO:0000313" key="3">
    <source>
        <dbReference type="EMBL" id="GJS77098.1"/>
    </source>
</evidence>
<dbReference type="Pfam" id="PF00385">
    <property type="entry name" value="Chromo"/>
    <property type="match status" value="1"/>
</dbReference>
<name>A0ABQ4YH49_9ASTR</name>
<reference evidence="3" key="2">
    <citation type="submission" date="2022-01" db="EMBL/GenBank/DDBJ databases">
        <authorList>
            <person name="Yamashiro T."/>
            <person name="Shiraishi A."/>
            <person name="Satake H."/>
            <person name="Nakayama K."/>
        </authorList>
    </citation>
    <scope>NUCLEOTIDE SEQUENCE</scope>
</reference>
<dbReference type="Pfam" id="PF17919">
    <property type="entry name" value="RT_RNaseH_2"/>
    <property type="match status" value="1"/>
</dbReference>
<protein>
    <submittedName>
        <fullName evidence="3">Reverse transcriptase</fullName>
    </submittedName>
</protein>
<keyword evidence="3" id="KW-0808">Transferase</keyword>